<dbReference type="AlphaFoldDB" id="A0A1V4SK49"/>
<dbReference type="STRING" id="48256.CLHUN_18120"/>
<gene>
    <name evidence="1" type="ORF">CLHUN_18120</name>
</gene>
<accession>A0A1V4SK49</accession>
<keyword evidence="2" id="KW-1185">Reference proteome</keyword>
<name>A0A1V4SK49_RUMHU</name>
<dbReference type="Proteomes" id="UP000191554">
    <property type="component" value="Unassembled WGS sequence"/>
</dbReference>
<organism evidence="1 2">
    <name type="scientific">Ruminiclostridium hungatei</name>
    <name type="common">Clostridium hungatei</name>
    <dbReference type="NCBI Taxonomy" id="48256"/>
    <lineage>
        <taxon>Bacteria</taxon>
        <taxon>Bacillati</taxon>
        <taxon>Bacillota</taxon>
        <taxon>Clostridia</taxon>
        <taxon>Eubacteriales</taxon>
        <taxon>Oscillospiraceae</taxon>
        <taxon>Ruminiclostridium</taxon>
    </lineage>
</organism>
<protein>
    <submittedName>
        <fullName evidence="1">Uncharacterized protein</fullName>
    </submittedName>
</protein>
<reference evidence="1 2" key="1">
    <citation type="submission" date="2017-03" db="EMBL/GenBank/DDBJ databases">
        <title>Genome sequence of Clostridium hungatei DSM 14427.</title>
        <authorList>
            <person name="Poehlein A."/>
            <person name="Daniel R."/>
        </authorList>
    </citation>
    <scope>NUCLEOTIDE SEQUENCE [LARGE SCALE GENOMIC DNA]</scope>
    <source>
        <strain evidence="1 2">DSM 14427</strain>
    </source>
</reference>
<dbReference type="EMBL" id="MZGX01000010">
    <property type="protein sequence ID" value="OPX44258.1"/>
    <property type="molecule type" value="Genomic_DNA"/>
</dbReference>
<evidence type="ECO:0000313" key="2">
    <source>
        <dbReference type="Proteomes" id="UP000191554"/>
    </source>
</evidence>
<proteinExistence type="predicted"/>
<evidence type="ECO:0000313" key="1">
    <source>
        <dbReference type="EMBL" id="OPX44258.1"/>
    </source>
</evidence>
<sequence length="177" mass="20528">MNLISGVHCLIWVYWMTFHRPPTTLIRKKVPEQAWPLVLNDKQQVLGALTQFNPSGIAYRRSMVKQLFGTDNPASLADKFKTRDDIINAFKDARIDGKKVYASRSVRDIFHIVDGYNPTNPIQDGVVKFQEVYLPTFELIEKMFKAGVINKYDFWTPAWNASFAKKRMYLPQQHLGF</sequence>
<comment type="caution">
    <text evidence="1">The sequence shown here is derived from an EMBL/GenBank/DDBJ whole genome shotgun (WGS) entry which is preliminary data.</text>
</comment>